<keyword evidence="5 10" id="KW-0418">Kinase</keyword>
<dbReference type="AlphaFoldDB" id="A0A6N6RXE0"/>
<dbReference type="Pfam" id="PF02518">
    <property type="entry name" value="HATPase_c"/>
    <property type="match status" value="1"/>
</dbReference>
<feature type="domain" description="Histidine kinase" evidence="9">
    <location>
        <begin position="202"/>
        <end position="397"/>
    </location>
</feature>
<reference evidence="10 11" key="1">
    <citation type="submission" date="2019-09" db="EMBL/GenBank/DDBJ databases">
        <title>Genome of Aliivibrio finisterrensis LMG 23869 (type strain).</title>
        <authorList>
            <person name="Bowman J.P."/>
        </authorList>
    </citation>
    <scope>NUCLEOTIDE SEQUENCE [LARGE SCALE GENOMIC DNA]</scope>
    <source>
        <strain evidence="10 11">LMG 23869</strain>
    </source>
</reference>
<sequence>MKRGLKMLSDSITSALISMSSRLLNSPTAQMEETIIETLHECRIALKIDRISCLPIEQTRIHDWRFYEAAGEGVPRVKSQLPASLVLEYRRHIQAGIVVSSDESPELLELASHLQDEKPLRHILVPISAMGKPWGLLACASFNDVDSYSESEEFINAATVLGNMIASSIERVRHYDQLIKSRQDVVERNKRIIGERERERQNIARDLHDDFSQRLASLGIELSLASSICDEITRPVLMKCANELASITKDVQHLSRHLHPVVIERVGLNAAIQSHAQQVAERSGLYLSIELDDDTSFNNDVSLHVYRIIQEALSNIVKHANASAVTITLKQFSGDWIELLIRDDGIGIAQEQAHIQSPSLGLQSMIERGELIGGELIIKRNDPKAGTTVKLSIKTSEV</sequence>
<evidence type="ECO:0000256" key="2">
    <source>
        <dbReference type="ARBA" id="ARBA00022475"/>
    </source>
</evidence>
<dbReference type="GO" id="GO:0046983">
    <property type="term" value="F:protein dimerization activity"/>
    <property type="evidence" value="ECO:0007669"/>
    <property type="project" value="InterPro"/>
</dbReference>
<dbReference type="InterPro" id="IPR005467">
    <property type="entry name" value="His_kinase_dom"/>
</dbReference>
<keyword evidence="8" id="KW-0472">Membrane</keyword>
<dbReference type="PANTHER" id="PTHR24421">
    <property type="entry name" value="NITRATE/NITRITE SENSOR PROTEIN NARX-RELATED"/>
    <property type="match status" value="1"/>
</dbReference>
<evidence type="ECO:0000256" key="5">
    <source>
        <dbReference type="ARBA" id="ARBA00022777"/>
    </source>
</evidence>
<dbReference type="PANTHER" id="PTHR24421:SF37">
    <property type="entry name" value="SENSOR HISTIDINE KINASE NARS"/>
    <property type="match status" value="1"/>
</dbReference>
<keyword evidence="3" id="KW-0808">Transferase</keyword>
<dbReference type="CDD" id="cd16917">
    <property type="entry name" value="HATPase_UhpB-NarQ-NarX-like"/>
    <property type="match status" value="1"/>
</dbReference>
<evidence type="ECO:0000259" key="9">
    <source>
        <dbReference type="PROSITE" id="PS50109"/>
    </source>
</evidence>
<comment type="subcellular location">
    <subcellularLocation>
        <location evidence="1">Cell membrane</location>
        <topology evidence="1">Multi-pass membrane protein</topology>
    </subcellularLocation>
</comment>
<dbReference type="GO" id="GO:0000155">
    <property type="term" value="F:phosphorelay sensor kinase activity"/>
    <property type="evidence" value="ECO:0007669"/>
    <property type="project" value="InterPro"/>
</dbReference>
<evidence type="ECO:0000256" key="3">
    <source>
        <dbReference type="ARBA" id="ARBA00022679"/>
    </source>
</evidence>
<evidence type="ECO:0000313" key="11">
    <source>
        <dbReference type="Proteomes" id="UP000434870"/>
    </source>
</evidence>
<evidence type="ECO:0000313" key="10">
    <source>
        <dbReference type="EMBL" id="KAB2825948.1"/>
    </source>
</evidence>
<dbReference type="Gene3D" id="3.30.565.10">
    <property type="entry name" value="Histidine kinase-like ATPase, C-terminal domain"/>
    <property type="match status" value="1"/>
</dbReference>
<dbReference type="Proteomes" id="UP000434870">
    <property type="component" value="Unassembled WGS sequence"/>
</dbReference>
<dbReference type="GO" id="GO:0005886">
    <property type="term" value="C:plasma membrane"/>
    <property type="evidence" value="ECO:0007669"/>
    <property type="project" value="UniProtKB-SubCell"/>
</dbReference>
<accession>A0A6N6RXE0</accession>
<gene>
    <name evidence="10" type="ORF">F8B77_04510</name>
</gene>
<protein>
    <submittedName>
        <fullName evidence="10">GAF domain-containing sensor histidine kinase</fullName>
    </submittedName>
</protein>
<name>A0A6N6RXE0_9GAMM</name>
<evidence type="ECO:0000256" key="1">
    <source>
        <dbReference type="ARBA" id="ARBA00004651"/>
    </source>
</evidence>
<dbReference type="EMBL" id="WBVP01000003">
    <property type="protein sequence ID" value="KAB2825948.1"/>
    <property type="molecule type" value="Genomic_DNA"/>
</dbReference>
<keyword evidence="7" id="KW-0902">Two-component regulatory system</keyword>
<dbReference type="InterPro" id="IPR003594">
    <property type="entry name" value="HATPase_dom"/>
</dbReference>
<dbReference type="InterPro" id="IPR050482">
    <property type="entry name" value="Sensor_HK_TwoCompSys"/>
</dbReference>
<dbReference type="SUPFAM" id="SSF55781">
    <property type="entry name" value="GAF domain-like"/>
    <property type="match status" value="1"/>
</dbReference>
<keyword evidence="4" id="KW-0812">Transmembrane</keyword>
<comment type="caution">
    <text evidence="10">The sequence shown here is derived from an EMBL/GenBank/DDBJ whole genome shotgun (WGS) entry which is preliminary data.</text>
</comment>
<evidence type="ECO:0000256" key="7">
    <source>
        <dbReference type="ARBA" id="ARBA00023012"/>
    </source>
</evidence>
<dbReference type="Pfam" id="PF07730">
    <property type="entry name" value="HisKA_3"/>
    <property type="match status" value="1"/>
</dbReference>
<keyword evidence="2" id="KW-1003">Cell membrane</keyword>
<dbReference type="Gene3D" id="1.20.5.1930">
    <property type="match status" value="1"/>
</dbReference>
<dbReference type="InterPro" id="IPR029016">
    <property type="entry name" value="GAF-like_dom_sf"/>
</dbReference>
<evidence type="ECO:0000256" key="8">
    <source>
        <dbReference type="ARBA" id="ARBA00023136"/>
    </source>
</evidence>
<keyword evidence="6" id="KW-1133">Transmembrane helix</keyword>
<dbReference type="SUPFAM" id="SSF55874">
    <property type="entry name" value="ATPase domain of HSP90 chaperone/DNA topoisomerase II/histidine kinase"/>
    <property type="match status" value="1"/>
</dbReference>
<organism evidence="10 11">
    <name type="scientific">Aliivibrio finisterrensis</name>
    <dbReference type="NCBI Taxonomy" id="511998"/>
    <lineage>
        <taxon>Bacteria</taxon>
        <taxon>Pseudomonadati</taxon>
        <taxon>Pseudomonadota</taxon>
        <taxon>Gammaproteobacteria</taxon>
        <taxon>Vibrionales</taxon>
        <taxon>Vibrionaceae</taxon>
        <taxon>Aliivibrio</taxon>
    </lineage>
</organism>
<dbReference type="PROSITE" id="PS50109">
    <property type="entry name" value="HIS_KIN"/>
    <property type="match status" value="1"/>
</dbReference>
<dbReference type="InterPro" id="IPR036890">
    <property type="entry name" value="HATPase_C_sf"/>
</dbReference>
<proteinExistence type="predicted"/>
<dbReference type="SMART" id="SM00387">
    <property type="entry name" value="HATPase_c"/>
    <property type="match status" value="1"/>
</dbReference>
<dbReference type="InterPro" id="IPR011712">
    <property type="entry name" value="Sig_transdc_His_kin_sub3_dim/P"/>
</dbReference>
<evidence type="ECO:0000256" key="4">
    <source>
        <dbReference type="ARBA" id="ARBA00022692"/>
    </source>
</evidence>
<dbReference type="Gene3D" id="3.30.450.40">
    <property type="match status" value="1"/>
</dbReference>
<evidence type="ECO:0000256" key="6">
    <source>
        <dbReference type="ARBA" id="ARBA00022989"/>
    </source>
</evidence>